<gene>
    <name evidence="3" type="primary">LOC106748499</name>
</gene>
<keyword evidence="2" id="KW-1185">Reference proteome</keyword>
<evidence type="ECO:0000313" key="3">
    <source>
        <dbReference type="RefSeq" id="XP_014482570.1"/>
    </source>
</evidence>
<dbReference type="GO" id="GO:0006120">
    <property type="term" value="P:mitochondrial electron transport, NADH to ubiquinone"/>
    <property type="evidence" value="ECO:0007669"/>
    <property type="project" value="InterPro"/>
</dbReference>
<dbReference type="InterPro" id="IPR019174">
    <property type="entry name" value="NADH_DH_b-subcmplx_su6"/>
</dbReference>
<dbReference type="GeneID" id="106748499"/>
<sequence>MAKVPEPVTNPAMEGERPMSIARRMIRERERMLGMTDEERAWRKKWLKAQILAPEEPVWSESLYKEMYNPIRRFYKWPWNRFQDMMEPVLSPQGAFLIRHFITKGAMGTAVLYWIYYHLKYGRMDWMKKSGWKIMVTRTIMYPDNKDLNALYKVKGNQFYVNGFDKSPI</sequence>
<accession>A0A6P3XVJ4</accession>
<dbReference type="CTD" id="34925"/>
<dbReference type="OrthoDB" id="5824032at2759"/>
<keyword evidence="1" id="KW-1133">Transmembrane helix</keyword>
<dbReference type="PANTHER" id="PTHR21106:SF2">
    <property type="entry name" value="NADH DEHYDROGENASE [UBIQUINONE] 1 BETA SUBCOMPLEX SUBUNIT 6"/>
    <property type="match status" value="1"/>
</dbReference>
<dbReference type="PANTHER" id="PTHR21106">
    <property type="entry name" value="NADH DEHYDROGENASE [UBIQUINONE] 1 BETA SUBCOMPLEX SUBUNIT 6"/>
    <property type="match status" value="1"/>
</dbReference>
<dbReference type="RefSeq" id="XP_014482570.1">
    <property type="nucleotide sequence ID" value="XM_014627084.1"/>
</dbReference>
<dbReference type="Proteomes" id="UP000515204">
    <property type="component" value="Unplaced"/>
</dbReference>
<name>A0A6P3XVJ4_DINQU</name>
<protein>
    <submittedName>
        <fullName evidence="3">Uncharacterized protein LOC106748499</fullName>
    </submittedName>
</protein>
<dbReference type="GO" id="GO:0005739">
    <property type="term" value="C:mitochondrion"/>
    <property type="evidence" value="ECO:0007669"/>
    <property type="project" value="GOC"/>
</dbReference>
<proteinExistence type="predicted"/>
<dbReference type="KEGG" id="dqu:106748499"/>
<keyword evidence="1" id="KW-0472">Membrane</keyword>
<feature type="transmembrane region" description="Helical" evidence="1">
    <location>
        <begin position="96"/>
        <end position="119"/>
    </location>
</feature>
<evidence type="ECO:0000313" key="2">
    <source>
        <dbReference type="Proteomes" id="UP000515204"/>
    </source>
</evidence>
<keyword evidence="1" id="KW-0812">Transmembrane</keyword>
<dbReference type="AlphaFoldDB" id="A0A6P3XVJ4"/>
<organism evidence="2 3">
    <name type="scientific">Dinoponera quadriceps</name>
    <name type="common">South American ant</name>
    <dbReference type="NCBI Taxonomy" id="609295"/>
    <lineage>
        <taxon>Eukaryota</taxon>
        <taxon>Metazoa</taxon>
        <taxon>Ecdysozoa</taxon>
        <taxon>Arthropoda</taxon>
        <taxon>Hexapoda</taxon>
        <taxon>Insecta</taxon>
        <taxon>Pterygota</taxon>
        <taxon>Neoptera</taxon>
        <taxon>Endopterygota</taxon>
        <taxon>Hymenoptera</taxon>
        <taxon>Apocrita</taxon>
        <taxon>Aculeata</taxon>
        <taxon>Formicoidea</taxon>
        <taxon>Formicidae</taxon>
        <taxon>Ponerinae</taxon>
        <taxon>Ponerini</taxon>
        <taxon>Dinoponera</taxon>
    </lineage>
</organism>
<evidence type="ECO:0000256" key="1">
    <source>
        <dbReference type="SAM" id="Phobius"/>
    </source>
</evidence>
<dbReference type="Pfam" id="PF09782">
    <property type="entry name" value="NDUF_B6"/>
    <property type="match status" value="1"/>
</dbReference>
<reference evidence="3" key="1">
    <citation type="submission" date="2025-08" db="UniProtKB">
        <authorList>
            <consortium name="RefSeq"/>
        </authorList>
    </citation>
    <scope>IDENTIFICATION</scope>
</reference>